<dbReference type="InterPro" id="IPR001048">
    <property type="entry name" value="Asp/Glu/Uridylate_kinase"/>
</dbReference>
<dbReference type="InterPro" id="IPR036393">
    <property type="entry name" value="AceGlu_kinase-like_sf"/>
</dbReference>
<keyword evidence="10" id="KW-0028">Amino-acid biosynthesis</keyword>
<dbReference type="Pfam" id="PF22468">
    <property type="entry name" value="ACT_9"/>
    <property type="match status" value="1"/>
</dbReference>
<accession>A0A1F6D524</accession>
<dbReference type="PROSITE" id="PS51671">
    <property type="entry name" value="ACT"/>
    <property type="match status" value="1"/>
</dbReference>
<dbReference type="FunFam" id="3.30.2130.10:FF:000001">
    <property type="entry name" value="Bifunctional aspartokinase/homoserine dehydrogenase"/>
    <property type="match status" value="1"/>
</dbReference>
<evidence type="ECO:0000256" key="9">
    <source>
        <dbReference type="RuleBase" id="RU003448"/>
    </source>
</evidence>
<dbReference type="UniPathway" id="UPA00034">
    <property type="reaction ID" value="UER00015"/>
</dbReference>
<comment type="caution">
    <text evidence="12">The sequence shown here is derived from an EMBL/GenBank/DDBJ whole genome shotgun (WGS) entry which is preliminary data.</text>
</comment>
<feature type="binding site" evidence="8">
    <location>
        <position position="217"/>
    </location>
    <ligand>
        <name>ATP</name>
        <dbReference type="ChEBI" id="CHEBI:30616"/>
    </ligand>
</feature>
<dbReference type="NCBIfam" id="NF006540">
    <property type="entry name" value="PRK09034.1"/>
    <property type="match status" value="1"/>
</dbReference>
<evidence type="ECO:0000256" key="2">
    <source>
        <dbReference type="ARBA" id="ARBA00010122"/>
    </source>
</evidence>
<keyword evidence="6 8" id="KW-0067">ATP-binding</keyword>
<evidence type="ECO:0000313" key="12">
    <source>
        <dbReference type="EMBL" id="OGG56506.1"/>
    </source>
</evidence>
<feature type="binding site" evidence="8">
    <location>
        <position position="116"/>
    </location>
    <ligand>
        <name>substrate</name>
    </ligand>
</feature>
<dbReference type="PIRSF" id="PIRSF000726">
    <property type="entry name" value="Asp_kin"/>
    <property type="match status" value="1"/>
</dbReference>
<sequence>MGSIVCKFGGTSVADAGQVRKIETILRADPRRRYVVVSALGKRKKDDQKVTDLLYLCHELAHAGLDISEPFHIVRDRHLELARDLGVNLDVASLLEEVRQQTQGGASRDFVASRGEYLSARILAAYLRAHFIDAGDGILFTPDGRLDDRTYDRLAGLLRGDGLFVVPGFYGANPDGSLRAFPRGGSDISGAVVARAVRAGAYENWTDVSGFLMADPRIVPDARPIREVTYRELRELAYMGATVLQDEAIFPVRQLRIPIHIRNTNAPDDPGTLVLPSRDASGTGVIGIAGKRGFSMVYIEKALMNKEHGFGRKVLEIVESHGMSYEHSPTGIDSMSVVIEDEEIAGKEEAVRQDIQRILEPDRVDITPGLALIATVGEGMAYRVGVAARVFTALAQAGVNVRIIDQGSSEINIIVGVDQKDYETAVKALYKAFE</sequence>
<evidence type="ECO:0000256" key="1">
    <source>
        <dbReference type="ARBA" id="ARBA00004766"/>
    </source>
</evidence>
<dbReference type="InterPro" id="IPR002912">
    <property type="entry name" value="ACT_dom"/>
</dbReference>
<protein>
    <recommendedName>
        <fullName evidence="9">Aspartokinase</fullName>
        <ecNumber evidence="9">2.7.2.4</ecNumber>
    </recommendedName>
</protein>
<dbReference type="CDD" id="cd04916">
    <property type="entry name" value="ACT_AKiii-YclM-BS_2"/>
    <property type="match status" value="1"/>
</dbReference>
<gene>
    <name evidence="12" type="ORF">A3F84_15670</name>
</gene>
<dbReference type="InterPro" id="IPR054352">
    <property type="entry name" value="ACT_Aspartokinase"/>
</dbReference>
<dbReference type="GO" id="GO:0005829">
    <property type="term" value="C:cytosol"/>
    <property type="evidence" value="ECO:0007669"/>
    <property type="project" value="TreeGrafter"/>
</dbReference>
<dbReference type="GO" id="GO:0004072">
    <property type="term" value="F:aspartate kinase activity"/>
    <property type="evidence" value="ECO:0007669"/>
    <property type="project" value="UniProtKB-EC"/>
</dbReference>
<evidence type="ECO:0000256" key="8">
    <source>
        <dbReference type="PIRSR" id="PIRSR000726-1"/>
    </source>
</evidence>
<dbReference type="SUPFAM" id="SSF53633">
    <property type="entry name" value="Carbamate kinase-like"/>
    <property type="match status" value="1"/>
</dbReference>
<keyword evidence="4 8" id="KW-0547">Nucleotide-binding</keyword>
<dbReference type="InterPro" id="IPR018042">
    <property type="entry name" value="Aspartate_kinase_CS"/>
</dbReference>
<feature type="binding site" evidence="8">
    <location>
        <begin position="7"/>
        <end position="10"/>
    </location>
    <ligand>
        <name>ATP</name>
        <dbReference type="ChEBI" id="CHEBI:30616"/>
    </ligand>
</feature>
<dbReference type="EC" id="2.7.2.4" evidence="9"/>
<evidence type="ECO:0000256" key="4">
    <source>
        <dbReference type="ARBA" id="ARBA00022741"/>
    </source>
</evidence>
<dbReference type="InterPro" id="IPR045865">
    <property type="entry name" value="ACT-like_dom_sf"/>
</dbReference>
<reference evidence="12 13" key="1">
    <citation type="journal article" date="2016" name="Nat. Commun.">
        <title>Thousands of microbial genomes shed light on interconnected biogeochemical processes in an aquifer system.</title>
        <authorList>
            <person name="Anantharaman K."/>
            <person name="Brown C.T."/>
            <person name="Hug L.A."/>
            <person name="Sharon I."/>
            <person name="Castelle C.J."/>
            <person name="Probst A.J."/>
            <person name="Thomas B.C."/>
            <person name="Singh A."/>
            <person name="Wilkins M.J."/>
            <person name="Karaoz U."/>
            <person name="Brodie E.L."/>
            <person name="Williams K.H."/>
            <person name="Hubbard S.S."/>
            <person name="Banfield J.F."/>
        </authorList>
    </citation>
    <scope>NUCLEOTIDE SEQUENCE [LARGE SCALE GENOMIC DNA]</scope>
    <source>
        <strain evidence="13">RIFCSPLOWO2_12_FULL_64_10</strain>
    </source>
</reference>
<dbReference type="InterPro" id="IPR005260">
    <property type="entry name" value="Asp_kin_monofn"/>
</dbReference>
<dbReference type="UniPathway" id="UPA00051">
    <property type="reaction ID" value="UER00462"/>
</dbReference>
<dbReference type="PROSITE" id="PS00324">
    <property type="entry name" value="ASPARTOKINASE"/>
    <property type="match status" value="1"/>
</dbReference>
<dbReference type="SUPFAM" id="SSF55021">
    <property type="entry name" value="ACT-like"/>
    <property type="match status" value="2"/>
</dbReference>
<dbReference type="Pfam" id="PF00696">
    <property type="entry name" value="AA_kinase"/>
    <property type="match status" value="1"/>
</dbReference>
<evidence type="ECO:0000256" key="5">
    <source>
        <dbReference type="ARBA" id="ARBA00022777"/>
    </source>
</evidence>
<evidence type="ECO:0000256" key="3">
    <source>
        <dbReference type="ARBA" id="ARBA00022679"/>
    </source>
</evidence>
<feature type="binding site" evidence="8">
    <location>
        <position position="51"/>
    </location>
    <ligand>
        <name>substrate</name>
    </ligand>
</feature>
<dbReference type="EMBL" id="MFKF01000029">
    <property type="protein sequence ID" value="OGG56506.1"/>
    <property type="molecule type" value="Genomic_DNA"/>
</dbReference>
<evidence type="ECO:0000256" key="6">
    <source>
        <dbReference type="ARBA" id="ARBA00022840"/>
    </source>
</evidence>
<dbReference type="Gene3D" id="3.30.2130.10">
    <property type="entry name" value="VC0802-like"/>
    <property type="match status" value="1"/>
</dbReference>
<evidence type="ECO:0000313" key="13">
    <source>
        <dbReference type="Proteomes" id="UP000178606"/>
    </source>
</evidence>
<dbReference type="PANTHER" id="PTHR21499">
    <property type="entry name" value="ASPARTATE KINASE"/>
    <property type="match status" value="1"/>
</dbReference>
<dbReference type="GO" id="GO:0009090">
    <property type="term" value="P:homoserine biosynthetic process"/>
    <property type="evidence" value="ECO:0007669"/>
    <property type="project" value="TreeGrafter"/>
</dbReference>
<comment type="pathway">
    <text evidence="10">Amino-acid biosynthesis; L-methionine biosynthesis via de novo pathway; L-homoserine from L-aspartate: step 1/3.</text>
</comment>
<evidence type="ECO:0000259" key="11">
    <source>
        <dbReference type="PROSITE" id="PS51671"/>
    </source>
</evidence>
<dbReference type="GO" id="GO:0009089">
    <property type="term" value="P:lysine biosynthetic process via diaminopimelate"/>
    <property type="evidence" value="ECO:0007669"/>
    <property type="project" value="UniProtKB-UniPathway"/>
</dbReference>
<dbReference type="AlphaFoldDB" id="A0A1F6D524"/>
<dbReference type="UniPathway" id="UPA00050">
    <property type="reaction ID" value="UER00461"/>
</dbReference>
<dbReference type="Proteomes" id="UP000178606">
    <property type="component" value="Unassembled WGS sequence"/>
</dbReference>
<evidence type="ECO:0000256" key="10">
    <source>
        <dbReference type="RuleBase" id="RU004249"/>
    </source>
</evidence>
<keyword evidence="5 9" id="KW-0418">Kinase</keyword>
<dbReference type="InterPro" id="IPR001341">
    <property type="entry name" value="Asp_kinase"/>
</dbReference>
<dbReference type="GO" id="GO:0009088">
    <property type="term" value="P:threonine biosynthetic process"/>
    <property type="evidence" value="ECO:0007669"/>
    <property type="project" value="UniProtKB-UniPathway"/>
</dbReference>
<comment type="pathway">
    <text evidence="1 10">Amino-acid biosynthesis; L-lysine biosynthesis via DAP pathway; (S)-tetrahydrodipicolinate from L-aspartate: step 1/4.</text>
</comment>
<comment type="catalytic activity">
    <reaction evidence="7 9">
        <text>L-aspartate + ATP = 4-phospho-L-aspartate + ADP</text>
        <dbReference type="Rhea" id="RHEA:23776"/>
        <dbReference type="ChEBI" id="CHEBI:29991"/>
        <dbReference type="ChEBI" id="CHEBI:30616"/>
        <dbReference type="ChEBI" id="CHEBI:57535"/>
        <dbReference type="ChEBI" id="CHEBI:456216"/>
        <dbReference type="EC" id="2.7.2.4"/>
    </reaction>
</comment>
<name>A0A1F6D524_HANXR</name>
<keyword evidence="3 9" id="KW-0808">Transferase</keyword>
<dbReference type="NCBIfam" id="TIGR00657">
    <property type="entry name" value="asp_kinases"/>
    <property type="match status" value="1"/>
</dbReference>
<evidence type="ECO:0000256" key="7">
    <source>
        <dbReference type="ARBA" id="ARBA00047872"/>
    </source>
</evidence>
<dbReference type="Gene3D" id="3.40.1160.10">
    <property type="entry name" value="Acetylglutamate kinase-like"/>
    <property type="match status" value="1"/>
</dbReference>
<organism evidence="12 13">
    <name type="scientific">Handelsmanbacteria sp. (strain RIFCSPLOWO2_12_FULL_64_10)</name>
    <dbReference type="NCBI Taxonomy" id="1817868"/>
    <lineage>
        <taxon>Bacteria</taxon>
        <taxon>Candidatus Handelsmaniibacteriota</taxon>
    </lineage>
</organism>
<feature type="domain" description="ACT" evidence="11">
    <location>
        <begin position="375"/>
        <end position="434"/>
    </location>
</feature>
<feature type="binding site" evidence="8">
    <location>
        <begin position="206"/>
        <end position="207"/>
    </location>
    <ligand>
        <name>ATP</name>
        <dbReference type="ChEBI" id="CHEBI:30616"/>
    </ligand>
</feature>
<dbReference type="GO" id="GO:0005524">
    <property type="term" value="F:ATP binding"/>
    <property type="evidence" value="ECO:0007669"/>
    <property type="project" value="UniProtKB-KW"/>
</dbReference>
<comment type="pathway">
    <text evidence="10">Amino-acid biosynthesis; L-threonine biosynthesis; L-threonine from L-aspartate: step 1/5.</text>
</comment>
<dbReference type="CDD" id="cd04911">
    <property type="entry name" value="ACT_AKiii-YclM-BS_1"/>
    <property type="match status" value="1"/>
</dbReference>
<proteinExistence type="inferred from homology"/>
<dbReference type="PANTHER" id="PTHR21499:SF67">
    <property type="entry name" value="ASPARTOKINASE 3"/>
    <property type="match status" value="1"/>
</dbReference>
<comment type="similarity">
    <text evidence="2 9">Belongs to the aspartokinase family.</text>
</comment>